<proteinExistence type="inferred from homology"/>
<dbReference type="Gene3D" id="2.40.270.10">
    <property type="entry name" value="DNA-directed RNA polymerase, subunit 2, domain 6"/>
    <property type="match status" value="1"/>
</dbReference>
<evidence type="ECO:0000256" key="6">
    <source>
        <dbReference type="ARBA" id="ARBA00023163"/>
    </source>
</evidence>
<feature type="domain" description="DNA-directed RNA polymerase subunit 2 hybrid-binding" evidence="8">
    <location>
        <begin position="1"/>
        <end position="54"/>
    </location>
</feature>
<sequence length="54" mass="6187">MGIYTSNYRDRLDISYILYHPQRPLILTRTSKFMYADVLPSGENVVVAIACYTG</sequence>
<protein>
    <recommendedName>
        <fullName evidence="2">DNA-directed RNA polymerase</fullName>
        <ecNumber evidence="2">2.7.7.6</ecNumber>
    </recommendedName>
</protein>
<dbReference type="GO" id="GO:0003899">
    <property type="term" value="F:DNA-directed RNA polymerase activity"/>
    <property type="evidence" value="ECO:0007669"/>
    <property type="project" value="UniProtKB-EC"/>
</dbReference>
<dbReference type="GO" id="GO:0000428">
    <property type="term" value="C:DNA-directed RNA polymerase complex"/>
    <property type="evidence" value="ECO:0007669"/>
    <property type="project" value="UniProtKB-KW"/>
</dbReference>
<comment type="catalytic activity">
    <reaction evidence="7">
        <text>RNA(n) + a ribonucleoside 5'-triphosphate = RNA(n+1) + diphosphate</text>
        <dbReference type="Rhea" id="RHEA:21248"/>
        <dbReference type="Rhea" id="RHEA-COMP:14527"/>
        <dbReference type="Rhea" id="RHEA-COMP:17342"/>
        <dbReference type="ChEBI" id="CHEBI:33019"/>
        <dbReference type="ChEBI" id="CHEBI:61557"/>
        <dbReference type="ChEBI" id="CHEBI:140395"/>
        <dbReference type="EC" id="2.7.7.6"/>
    </reaction>
</comment>
<dbReference type="SUPFAM" id="SSF64484">
    <property type="entry name" value="beta and beta-prime subunits of DNA dependent RNA-polymerase"/>
    <property type="match status" value="1"/>
</dbReference>
<evidence type="ECO:0000256" key="1">
    <source>
        <dbReference type="ARBA" id="ARBA00006835"/>
    </source>
</evidence>
<evidence type="ECO:0000256" key="4">
    <source>
        <dbReference type="ARBA" id="ARBA00022679"/>
    </source>
</evidence>
<keyword evidence="3" id="KW-0240">DNA-directed RNA polymerase</keyword>
<keyword evidence="4" id="KW-0808">Transferase</keyword>
<gene>
    <name evidence="9" type="ORF">Terrestrivirus4_85</name>
</gene>
<name>A0A3G4ZMG2_9VIRU</name>
<dbReference type="EMBL" id="MK071982">
    <property type="protein sequence ID" value="AYV76037.1"/>
    <property type="molecule type" value="Genomic_DNA"/>
</dbReference>
<evidence type="ECO:0000313" key="9">
    <source>
        <dbReference type="EMBL" id="AYV76037.1"/>
    </source>
</evidence>
<evidence type="ECO:0000256" key="2">
    <source>
        <dbReference type="ARBA" id="ARBA00012418"/>
    </source>
</evidence>
<dbReference type="GO" id="GO:0003677">
    <property type="term" value="F:DNA binding"/>
    <property type="evidence" value="ECO:0007669"/>
    <property type="project" value="InterPro"/>
</dbReference>
<dbReference type="InterPro" id="IPR007120">
    <property type="entry name" value="DNA-dir_RNAP_su2_dom"/>
</dbReference>
<dbReference type="Pfam" id="PF00562">
    <property type="entry name" value="RNA_pol_Rpb2_6"/>
    <property type="match status" value="1"/>
</dbReference>
<keyword evidence="5" id="KW-0548">Nucleotidyltransferase</keyword>
<dbReference type="Gene3D" id="2.40.50.150">
    <property type="match status" value="1"/>
</dbReference>
<evidence type="ECO:0000259" key="8">
    <source>
        <dbReference type="Pfam" id="PF00562"/>
    </source>
</evidence>
<accession>A0A3G4ZMG2</accession>
<dbReference type="InterPro" id="IPR037033">
    <property type="entry name" value="DNA-dir_RNAP_su2_hyb_sf"/>
</dbReference>
<evidence type="ECO:0000256" key="3">
    <source>
        <dbReference type="ARBA" id="ARBA00022478"/>
    </source>
</evidence>
<evidence type="ECO:0000256" key="7">
    <source>
        <dbReference type="ARBA" id="ARBA00048552"/>
    </source>
</evidence>
<reference evidence="9" key="1">
    <citation type="submission" date="2018-10" db="EMBL/GenBank/DDBJ databases">
        <title>Hidden diversity of soil giant viruses.</title>
        <authorList>
            <person name="Schulz F."/>
            <person name="Alteio L."/>
            <person name="Goudeau D."/>
            <person name="Ryan E.M."/>
            <person name="Malmstrom R.R."/>
            <person name="Blanchard J."/>
            <person name="Woyke T."/>
        </authorList>
    </citation>
    <scope>NUCLEOTIDE SEQUENCE</scope>
    <source>
        <strain evidence="9">TEV1</strain>
    </source>
</reference>
<organism evidence="9">
    <name type="scientific">Terrestrivirus sp</name>
    <dbReference type="NCBI Taxonomy" id="2487775"/>
    <lineage>
        <taxon>Viruses</taxon>
        <taxon>Varidnaviria</taxon>
        <taxon>Bamfordvirae</taxon>
        <taxon>Nucleocytoviricota</taxon>
        <taxon>Megaviricetes</taxon>
        <taxon>Imitervirales</taxon>
        <taxon>Mimiviridae</taxon>
        <taxon>Klosneuvirinae</taxon>
    </lineage>
</organism>
<dbReference type="GO" id="GO:0006351">
    <property type="term" value="P:DNA-templated transcription"/>
    <property type="evidence" value="ECO:0007669"/>
    <property type="project" value="InterPro"/>
</dbReference>
<evidence type="ECO:0000256" key="5">
    <source>
        <dbReference type="ARBA" id="ARBA00022695"/>
    </source>
</evidence>
<dbReference type="EC" id="2.7.7.6" evidence="2"/>
<comment type="similarity">
    <text evidence="1">Belongs to the RNA polymerase beta chain family.</text>
</comment>
<dbReference type="InterPro" id="IPR014724">
    <property type="entry name" value="RNA_pol_RPB2_OB-fold"/>
</dbReference>
<keyword evidence="6" id="KW-0804">Transcription</keyword>